<organism evidence="1 2">
    <name type="scientific">Ambrosia artemisiifolia</name>
    <name type="common">Common ragweed</name>
    <dbReference type="NCBI Taxonomy" id="4212"/>
    <lineage>
        <taxon>Eukaryota</taxon>
        <taxon>Viridiplantae</taxon>
        <taxon>Streptophyta</taxon>
        <taxon>Embryophyta</taxon>
        <taxon>Tracheophyta</taxon>
        <taxon>Spermatophyta</taxon>
        <taxon>Magnoliopsida</taxon>
        <taxon>eudicotyledons</taxon>
        <taxon>Gunneridae</taxon>
        <taxon>Pentapetalae</taxon>
        <taxon>asterids</taxon>
        <taxon>campanulids</taxon>
        <taxon>Asterales</taxon>
        <taxon>Asteraceae</taxon>
        <taxon>Asteroideae</taxon>
        <taxon>Heliantheae alliance</taxon>
        <taxon>Heliantheae</taxon>
        <taxon>Ambrosia</taxon>
    </lineage>
</organism>
<comment type="caution">
    <text evidence="1">The sequence shown here is derived from an EMBL/GenBank/DDBJ whole genome shotgun (WGS) entry which is preliminary data.</text>
</comment>
<evidence type="ECO:0000313" key="2">
    <source>
        <dbReference type="Proteomes" id="UP001206925"/>
    </source>
</evidence>
<name>A0AAD5D2Q9_AMBAR</name>
<dbReference type="AlphaFoldDB" id="A0AAD5D2Q9"/>
<protein>
    <submittedName>
        <fullName evidence="1">Uncharacterized protein</fullName>
    </submittedName>
</protein>
<dbReference type="Proteomes" id="UP001206925">
    <property type="component" value="Unassembled WGS sequence"/>
</dbReference>
<feature type="non-terminal residue" evidence="1">
    <location>
        <position position="71"/>
    </location>
</feature>
<evidence type="ECO:0000313" key="1">
    <source>
        <dbReference type="EMBL" id="KAI7752384.1"/>
    </source>
</evidence>
<keyword evidence="2" id="KW-1185">Reference proteome</keyword>
<accession>A0AAD5D2Q9</accession>
<reference evidence="1" key="1">
    <citation type="submission" date="2022-06" db="EMBL/GenBank/DDBJ databases">
        <title>Uncovering the hologenomic basis of an extraordinary plant invasion.</title>
        <authorList>
            <person name="Bieker V.C."/>
            <person name="Martin M.D."/>
            <person name="Gilbert T."/>
            <person name="Hodgins K."/>
            <person name="Battlay P."/>
            <person name="Petersen B."/>
            <person name="Wilson J."/>
        </authorList>
    </citation>
    <scope>NUCLEOTIDE SEQUENCE</scope>
    <source>
        <strain evidence="1">AA19_3_7</strain>
        <tissue evidence="1">Leaf</tissue>
    </source>
</reference>
<gene>
    <name evidence="1" type="ORF">M8C21_030117</name>
</gene>
<sequence length="71" mass="8180">MEIDSLLLALMSKSNLLVRFGWNINIGSGGKLCRIKNEEEWDLKTTRIVKVSQQMQKSTQLNTSQRSLERN</sequence>
<proteinExistence type="predicted"/>
<dbReference type="EMBL" id="JAMZMK010005701">
    <property type="protein sequence ID" value="KAI7752384.1"/>
    <property type="molecule type" value="Genomic_DNA"/>
</dbReference>